<accession>A0AAE0TVW4</accession>
<evidence type="ECO:0000256" key="1">
    <source>
        <dbReference type="SAM" id="MobiDB-lite"/>
    </source>
</evidence>
<dbReference type="InterPro" id="IPR000467">
    <property type="entry name" value="G_patch_dom"/>
</dbReference>
<dbReference type="PANTHER" id="PTHR13384">
    <property type="entry name" value="G PATCH DOMAIN-CONTAINING PROTEIN 1"/>
    <property type="match status" value="1"/>
</dbReference>
<keyword evidence="4" id="KW-1185">Reference proteome</keyword>
<sequence>MSFKRSRATYEADLAAQQSPYVIFGTALPPLDPDVRDDGSYVPVWKQEVRDERGRKRLHGAFTGGFSAGYFNTVGSKEGWTPSTFVSSRTNRHKDGAKVETQRPEDFMDEEDLADAEEARKIQTTAAFTGIGSTEDDVSRANSLMGLFRAEGETMGTKLLKMMGWKEGQGIGPKVRRKARLELRNDVDDKTDTFLFAPENARIIGFARKMDRKGLGYGGEYRLSISTKSTPLGRSDDEDEDKEMGSLGRPKLSLTLGRKKDKDKRRGGIGIGILNDTGSDDEDPYEIGPRISYNRVIGGDRKKKKPISSTNPAVKTKPTFISKKSALGKVALGVRKCHDGRLPLDGFVFGKETDALTSAIESEGKYPPPQIPPGWVSTKTPTSQAGPNTFVSTADAAKASKLDPKARAALLGEKQLPGKSVFDFMTPASRDRLATVTGKTDLPAARGEVPAGYALSEADRLQNMLSRIPKLEKDTAIAAISRGVGGGAPYGEDENKRSRYRAYLEYQAGFNPTPPTKQPKVSTEDWLRELNEFFECARIFRPMTGLMASRFTTSSSTLNLGSRGELGDTQLLAKPPPKPTDPAEEAAKLGMFGPLTRSEADFYPSRLLCKRFNVKPPAHVQSDQETTSNRTTNDAPSQYAGHGGPARPDVLALEFVSASSKDAQSIGETGVAQRPVENPVIDSAKNEALEGKRAGEDIFRAIFGDSDHED</sequence>
<dbReference type="GO" id="GO:0005634">
    <property type="term" value="C:nucleus"/>
    <property type="evidence" value="ECO:0007669"/>
    <property type="project" value="TreeGrafter"/>
</dbReference>
<dbReference type="InterPro" id="IPR011666">
    <property type="entry name" value="DUF1604"/>
</dbReference>
<organism evidence="3 4">
    <name type="scientific">Podospora didyma</name>
    <dbReference type="NCBI Taxonomy" id="330526"/>
    <lineage>
        <taxon>Eukaryota</taxon>
        <taxon>Fungi</taxon>
        <taxon>Dikarya</taxon>
        <taxon>Ascomycota</taxon>
        <taxon>Pezizomycotina</taxon>
        <taxon>Sordariomycetes</taxon>
        <taxon>Sordariomycetidae</taxon>
        <taxon>Sordariales</taxon>
        <taxon>Podosporaceae</taxon>
        <taxon>Podospora</taxon>
    </lineage>
</organism>
<dbReference type="AlphaFoldDB" id="A0AAE0TVW4"/>
<dbReference type="PANTHER" id="PTHR13384:SF19">
    <property type="entry name" value="G PATCH DOMAIN-CONTAINING PROTEIN 1"/>
    <property type="match status" value="1"/>
</dbReference>
<dbReference type="EMBL" id="JAULSW010000005">
    <property type="protein sequence ID" value="KAK3381472.1"/>
    <property type="molecule type" value="Genomic_DNA"/>
</dbReference>
<feature type="region of interest" description="Disordered" evidence="1">
    <location>
        <begin position="617"/>
        <end position="647"/>
    </location>
</feature>
<feature type="compositionally biased region" description="Polar residues" evidence="1">
    <location>
        <begin position="621"/>
        <end position="636"/>
    </location>
</feature>
<reference evidence="3" key="2">
    <citation type="submission" date="2023-06" db="EMBL/GenBank/DDBJ databases">
        <authorList>
            <consortium name="Lawrence Berkeley National Laboratory"/>
            <person name="Haridas S."/>
            <person name="Hensen N."/>
            <person name="Bonometti L."/>
            <person name="Westerberg I."/>
            <person name="Brannstrom I.O."/>
            <person name="Guillou S."/>
            <person name="Cros-Aarteil S."/>
            <person name="Calhoun S."/>
            <person name="Kuo A."/>
            <person name="Mondo S."/>
            <person name="Pangilinan J."/>
            <person name="Riley R."/>
            <person name="LaButti K."/>
            <person name="Andreopoulos B."/>
            <person name="Lipzen A."/>
            <person name="Chen C."/>
            <person name="Yanf M."/>
            <person name="Daum C."/>
            <person name="Ng V."/>
            <person name="Clum A."/>
            <person name="Steindorff A."/>
            <person name="Ohm R."/>
            <person name="Martin F."/>
            <person name="Silar P."/>
            <person name="Natvig D."/>
            <person name="Lalanne C."/>
            <person name="Gautier V."/>
            <person name="Ament-velasquez S.L."/>
            <person name="Kruys A."/>
            <person name="Hutchinson M.I."/>
            <person name="Powell A.J."/>
            <person name="Barry K."/>
            <person name="Miller A.N."/>
            <person name="Grigoriev I.V."/>
            <person name="Debuchy R."/>
            <person name="Gladieux P."/>
            <person name="Thoren M.H."/>
            <person name="Johannesson H."/>
        </authorList>
    </citation>
    <scope>NUCLEOTIDE SEQUENCE</scope>
    <source>
        <strain evidence="3">CBS 232.78</strain>
    </source>
</reference>
<evidence type="ECO:0000313" key="3">
    <source>
        <dbReference type="EMBL" id="KAK3381472.1"/>
    </source>
</evidence>
<evidence type="ECO:0000313" key="4">
    <source>
        <dbReference type="Proteomes" id="UP001285441"/>
    </source>
</evidence>
<feature type="region of interest" description="Disordered" evidence="1">
    <location>
        <begin position="227"/>
        <end position="287"/>
    </location>
</feature>
<proteinExistence type="predicted"/>
<comment type="caution">
    <text evidence="3">The sequence shown here is derived from an EMBL/GenBank/DDBJ whole genome shotgun (WGS) entry which is preliminary data.</text>
</comment>
<dbReference type="Pfam" id="PF07713">
    <property type="entry name" value="DUF1604"/>
    <property type="match status" value="1"/>
</dbReference>
<name>A0AAE0TVW4_9PEZI</name>
<protein>
    <recommendedName>
        <fullName evidence="2">G-patch domain-containing protein</fullName>
    </recommendedName>
</protein>
<evidence type="ECO:0000259" key="2">
    <source>
        <dbReference type="PROSITE" id="PS50174"/>
    </source>
</evidence>
<gene>
    <name evidence="3" type="ORF">B0H63DRAFT_475795</name>
</gene>
<dbReference type="GO" id="GO:0006397">
    <property type="term" value="P:mRNA processing"/>
    <property type="evidence" value="ECO:0007669"/>
    <property type="project" value="InterPro"/>
</dbReference>
<dbReference type="Proteomes" id="UP001285441">
    <property type="component" value="Unassembled WGS sequence"/>
</dbReference>
<dbReference type="GO" id="GO:0003723">
    <property type="term" value="F:RNA binding"/>
    <property type="evidence" value="ECO:0007669"/>
    <property type="project" value="TreeGrafter"/>
</dbReference>
<dbReference type="PROSITE" id="PS50174">
    <property type="entry name" value="G_PATCH"/>
    <property type="match status" value="1"/>
</dbReference>
<reference evidence="3" key="1">
    <citation type="journal article" date="2023" name="Mol. Phylogenet. Evol.">
        <title>Genome-scale phylogeny and comparative genomics of the fungal order Sordariales.</title>
        <authorList>
            <person name="Hensen N."/>
            <person name="Bonometti L."/>
            <person name="Westerberg I."/>
            <person name="Brannstrom I.O."/>
            <person name="Guillou S."/>
            <person name="Cros-Aarteil S."/>
            <person name="Calhoun S."/>
            <person name="Haridas S."/>
            <person name="Kuo A."/>
            <person name="Mondo S."/>
            <person name="Pangilinan J."/>
            <person name="Riley R."/>
            <person name="LaButti K."/>
            <person name="Andreopoulos B."/>
            <person name="Lipzen A."/>
            <person name="Chen C."/>
            <person name="Yan M."/>
            <person name="Daum C."/>
            <person name="Ng V."/>
            <person name="Clum A."/>
            <person name="Steindorff A."/>
            <person name="Ohm R.A."/>
            <person name="Martin F."/>
            <person name="Silar P."/>
            <person name="Natvig D.O."/>
            <person name="Lalanne C."/>
            <person name="Gautier V."/>
            <person name="Ament-Velasquez S.L."/>
            <person name="Kruys A."/>
            <person name="Hutchinson M.I."/>
            <person name="Powell A.J."/>
            <person name="Barry K."/>
            <person name="Miller A.N."/>
            <person name="Grigoriev I.V."/>
            <person name="Debuchy R."/>
            <person name="Gladieux P."/>
            <person name="Hiltunen Thoren M."/>
            <person name="Johannesson H."/>
        </authorList>
    </citation>
    <scope>NUCLEOTIDE SEQUENCE</scope>
    <source>
        <strain evidence="3">CBS 232.78</strain>
    </source>
</reference>
<feature type="domain" description="G-patch" evidence="2">
    <location>
        <begin position="152"/>
        <end position="220"/>
    </location>
</feature>
<dbReference type="Pfam" id="PF26093">
    <property type="entry name" value="HTH_TGH"/>
    <property type="match status" value="1"/>
</dbReference>